<evidence type="ECO:0000313" key="6">
    <source>
        <dbReference type="EMBL" id="EQD42446.1"/>
    </source>
</evidence>
<evidence type="ECO:0000256" key="3">
    <source>
        <dbReference type="ARBA" id="ARBA00022691"/>
    </source>
</evidence>
<dbReference type="EMBL" id="AUZY01009274">
    <property type="protein sequence ID" value="EQD42446.1"/>
    <property type="molecule type" value="Genomic_DNA"/>
</dbReference>
<dbReference type="CDD" id="cd02440">
    <property type="entry name" value="AdoMet_MTases"/>
    <property type="match status" value="1"/>
</dbReference>
<name>T0YC63_9ZZZZ</name>
<keyword evidence="1 5" id="KW-0489">Methyltransferase</keyword>
<sequence length="257" mass="28998">MDADPPGRIAEDGSPYPDRSRPTFEREVRAMFTHIAGRYEWFDHLASVGQDYLWRPRALWALDRFRSPGPIRRILDLGCGTGEFQRFAAHHYPAAVVVGGDFTAAMLRRARALGERTRQRNRLAHLRANALALPFADASFDLVLNAFVVRNLSDIDRAFREMRRVLRPGGVLVTLEIGEPTPPLMGTLFHAYFDHVVPWMGRSVRSAGPYRYLPESLRSLPPREELLSRLRTAGFGRTRADLQSMGIVTTFLAEAGP</sequence>
<evidence type="ECO:0000313" key="5">
    <source>
        <dbReference type="EMBL" id="EQD29382.1"/>
    </source>
</evidence>
<evidence type="ECO:0000256" key="2">
    <source>
        <dbReference type="ARBA" id="ARBA00022679"/>
    </source>
</evidence>
<evidence type="ECO:0000256" key="4">
    <source>
        <dbReference type="SAM" id="MobiDB-lite"/>
    </source>
</evidence>
<gene>
    <name evidence="5" type="ORF">B1A_20742</name>
    <name evidence="6" type="ORF">B1B_14052</name>
</gene>
<dbReference type="EC" id="2.1.1.-" evidence="5"/>
<reference evidence="5" key="1">
    <citation type="submission" date="2013-08" db="EMBL/GenBank/DDBJ databases">
        <authorList>
            <person name="Mendez C."/>
            <person name="Richter M."/>
            <person name="Ferrer M."/>
            <person name="Sanchez J."/>
        </authorList>
    </citation>
    <scope>NUCLEOTIDE SEQUENCE</scope>
</reference>
<keyword evidence="2 5" id="KW-0808">Transferase</keyword>
<dbReference type="PROSITE" id="PS51608">
    <property type="entry name" value="SAM_MT_UBIE"/>
    <property type="match status" value="1"/>
</dbReference>
<dbReference type="AlphaFoldDB" id="T0YC63"/>
<dbReference type="HAMAP" id="MF_01813">
    <property type="entry name" value="MenG_UbiE_methyltr"/>
    <property type="match status" value="1"/>
</dbReference>
<comment type="caution">
    <text evidence="5">The sequence shown here is derived from an EMBL/GenBank/DDBJ whole genome shotgun (WGS) entry which is preliminary data.</text>
</comment>
<dbReference type="GO" id="GO:0008168">
    <property type="term" value="F:methyltransferase activity"/>
    <property type="evidence" value="ECO:0007669"/>
    <property type="project" value="UniProtKB-KW"/>
</dbReference>
<dbReference type="InterPro" id="IPR029063">
    <property type="entry name" value="SAM-dependent_MTases_sf"/>
</dbReference>
<dbReference type="SUPFAM" id="SSF53335">
    <property type="entry name" value="S-adenosyl-L-methionine-dependent methyltransferases"/>
    <property type="match status" value="1"/>
</dbReference>
<dbReference type="EMBL" id="AUZX01015313">
    <property type="protein sequence ID" value="EQD29382.1"/>
    <property type="molecule type" value="Genomic_DNA"/>
</dbReference>
<dbReference type="InterPro" id="IPR023576">
    <property type="entry name" value="UbiE/COQ5_MeTrFase_CS"/>
</dbReference>
<dbReference type="Gene3D" id="3.40.50.150">
    <property type="entry name" value="Vaccinia Virus protein VP39"/>
    <property type="match status" value="1"/>
</dbReference>
<keyword evidence="3" id="KW-0949">S-adenosyl-L-methionine</keyword>
<feature type="region of interest" description="Disordered" evidence="4">
    <location>
        <begin position="1"/>
        <end position="20"/>
    </location>
</feature>
<dbReference type="GO" id="GO:0032259">
    <property type="term" value="P:methylation"/>
    <property type="evidence" value="ECO:0007669"/>
    <property type="project" value="UniProtKB-KW"/>
</dbReference>
<dbReference type="Pfam" id="PF01209">
    <property type="entry name" value="Ubie_methyltran"/>
    <property type="match status" value="1"/>
</dbReference>
<protein>
    <submittedName>
        <fullName evidence="5">UbiE/COQ5 methyltransferase</fullName>
        <ecNumber evidence="5">2.1.1.-</ecNumber>
    </submittedName>
</protein>
<evidence type="ECO:0000256" key="1">
    <source>
        <dbReference type="ARBA" id="ARBA00022603"/>
    </source>
</evidence>
<dbReference type="PANTHER" id="PTHR43591:SF24">
    <property type="entry name" value="2-METHOXY-6-POLYPRENYL-1,4-BENZOQUINOL METHYLASE, MITOCHONDRIAL"/>
    <property type="match status" value="1"/>
</dbReference>
<dbReference type="PANTHER" id="PTHR43591">
    <property type="entry name" value="METHYLTRANSFERASE"/>
    <property type="match status" value="1"/>
</dbReference>
<dbReference type="NCBIfam" id="TIGR01934">
    <property type="entry name" value="MenG_MenH_UbiE"/>
    <property type="match status" value="1"/>
</dbReference>
<reference evidence="5" key="2">
    <citation type="journal article" date="2014" name="ISME J.">
        <title>Microbial stratification in low pH oxic and suboxic macroscopic growths along an acid mine drainage.</title>
        <authorList>
            <person name="Mendez-Garcia C."/>
            <person name="Mesa V."/>
            <person name="Sprenger R.R."/>
            <person name="Richter M."/>
            <person name="Diez M.S."/>
            <person name="Solano J."/>
            <person name="Bargiela R."/>
            <person name="Golyshina O.V."/>
            <person name="Manteca A."/>
            <person name="Ramos J.L."/>
            <person name="Gallego J.R."/>
            <person name="Llorente I."/>
            <person name="Martins Dos Santos V.A."/>
            <person name="Jensen O.N."/>
            <person name="Pelaez A.I."/>
            <person name="Sanchez J."/>
            <person name="Ferrer M."/>
        </authorList>
    </citation>
    <scope>NUCLEOTIDE SEQUENCE</scope>
</reference>
<accession>T0YC63</accession>
<dbReference type="GO" id="GO:0042181">
    <property type="term" value="P:ketone biosynthetic process"/>
    <property type="evidence" value="ECO:0007669"/>
    <property type="project" value="UniProtKB-ARBA"/>
</dbReference>
<organism evidence="5">
    <name type="scientific">mine drainage metagenome</name>
    <dbReference type="NCBI Taxonomy" id="410659"/>
    <lineage>
        <taxon>unclassified sequences</taxon>
        <taxon>metagenomes</taxon>
        <taxon>ecological metagenomes</taxon>
    </lineage>
</organism>
<dbReference type="InterPro" id="IPR004033">
    <property type="entry name" value="UbiE/COQ5_MeTrFase"/>
</dbReference>
<proteinExistence type="inferred from homology"/>
<dbReference type="PROSITE" id="PS01184">
    <property type="entry name" value="UBIE_2"/>
    <property type="match status" value="1"/>
</dbReference>